<gene>
    <name evidence="1" type="ORF">TPE_0503</name>
</gene>
<sequence>MEAYSKKGEKAHIHTYGATVYHIFKKKSIENRRQNKSIL</sequence>
<accession>S6A806</accession>
<dbReference type="STRING" id="1291379.TPE_0503"/>
<evidence type="ECO:0000313" key="2">
    <source>
        <dbReference type="Proteomes" id="UP000015620"/>
    </source>
</evidence>
<dbReference type="EMBL" id="CP004120">
    <property type="protein sequence ID" value="AGT42999.1"/>
    <property type="molecule type" value="Genomic_DNA"/>
</dbReference>
<dbReference type="HOGENOM" id="CLU_3318681_0_0_12"/>
<evidence type="ECO:0000313" key="1">
    <source>
        <dbReference type="EMBL" id="AGT42999.1"/>
    </source>
</evidence>
<reference evidence="1 2" key="1">
    <citation type="journal article" date="2013" name="PLoS ONE">
        <title>Genome-Wide Relatedness of Treponema pedis, from Gingiva and Necrotic Skin Lesions of Pigs, with the Human Oral Pathogen Treponema denticola.</title>
        <authorList>
            <person name="Svartstrom O."/>
            <person name="Mushtaq M."/>
            <person name="Pringle M."/>
            <person name="Segerman B."/>
        </authorList>
    </citation>
    <scope>NUCLEOTIDE SEQUENCE [LARGE SCALE GENOMIC DNA]</scope>
    <source>
        <strain evidence="1">T A4</strain>
    </source>
</reference>
<dbReference type="Proteomes" id="UP000015620">
    <property type="component" value="Chromosome"/>
</dbReference>
<dbReference type="KEGG" id="tped:TPE_0503"/>
<organism evidence="1 2">
    <name type="scientific">Treponema pedis str. T A4</name>
    <dbReference type="NCBI Taxonomy" id="1291379"/>
    <lineage>
        <taxon>Bacteria</taxon>
        <taxon>Pseudomonadati</taxon>
        <taxon>Spirochaetota</taxon>
        <taxon>Spirochaetia</taxon>
        <taxon>Spirochaetales</taxon>
        <taxon>Treponemataceae</taxon>
        <taxon>Treponema</taxon>
    </lineage>
</organism>
<name>S6A806_9SPIR</name>
<dbReference type="AlphaFoldDB" id="S6A806"/>
<keyword evidence="2" id="KW-1185">Reference proteome</keyword>
<proteinExistence type="predicted"/>
<protein>
    <submittedName>
        <fullName evidence="1">Uncharacterized protein</fullName>
    </submittedName>
</protein>
<dbReference type="PATRIC" id="fig|1291379.3.peg.506"/>